<dbReference type="EMBL" id="MN270971">
    <property type="protein sequence ID" value="QIM07258.1"/>
    <property type="molecule type" value="Genomic_DNA"/>
</dbReference>
<reference evidence="15 16" key="2">
    <citation type="journal article" date="2020" name="Transbound. Emerg. Dis.">
        <title>The evolution of African swine fever virus in Sardinia (1978 to 2014) as revealed by whole genome sequencing and comparative analysis.</title>
        <authorList>
            <person name="Torresi C."/>
            <person name="Fiori M."/>
            <person name="Bertolotti L."/>
            <person name="Floris M."/>
            <person name="Colitti B."/>
            <person name="Giammarioli M."/>
            <person name="Dei Giudici S."/>
            <person name="Oggiano A."/>
            <person name="Malmberg M."/>
            <person name="De Mia G.M."/>
            <person name="Belak S."/>
            <person name="Granberg F."/>
        </authorList>
    </citation>
    <scope>NUCLEOTIDE SEQUENCE [LARGE SCALE GENOMIC DNA]</scope>
    <source>
        <strain evidence="5">139/Nu/1981</strain>
        <strain evidence="6">140/Or/1985</strain>
        <strain evidence="8">141/Nu/1990</strain>
        <strain evidence="9">142/Nu/1995</strain>
        <strain evidence="14">22653/Ca/2014</strain>
        <strain evidence="11">26/Ss/2004</strain>
        <strain evidence="3">56/Ca/1978</strain>
        <strain evidence="4">57/Ca/1979</strain>
        <strain evidence="10">60/Nu/1997</strain>
        <strain evidence="12">72407/Ss/2005</strain>
        <strain evidence="7">85/Ca/1985</strain>
        <strain evidence="13">97/Ot/2012</strain>
    </source>
</reference>
<dbReference type="EMBL" id="MN270978">
    <property type="protein sequence ID" value="QIM08893.1"/>
    <property type="molecule type" value="Genomic_DNA"/>
</dbReference>
<evidence type="ECO:0000313" key="5">
    <source>
        <dbReference type="EMBL" id="QIM07258.1"/>
    </source>
</evidence>
<dbReference type="EMBL" id="MN270975">
    <property type="protein sequence ID" value="QIM08194.1"/>
    <property type="molecule type" value="Genomic_DNA"/>
</dbReference>
<dbReference type="Proteomes" id="UP000502695">
    <property type="component" value="Segment"/>
</dbReference>
<evidence type="ECO:0000313" key="10">
    <source>
        <dbReference type="EMBL" id="QIM08427.1"/>
    </source>
</evidence>
<evidence type="ECO:0000313" key="13">
    <source>
        <dbReference type="EMBL" id="QIM09126.1"/>
    </source>
</evidence>
<organismHost>
    <name type="scientific">Sus scrofa</name>
    <name type="common">Pig</name>
    <dbReference type="NCBI Taxonomy" id="9823"/>
</organismHost>
<dbReference type="GeneID" id="41902172"/>
<dbReference type="EMBL" id="MN270974">
    <property type="protein sequence ID" value="QIM07959.1"/>
    <property type="molecule type" value="Genomic_DNA"/>
</dbReference>
<dbReference type="Proteomes" id="UP000266411">
    <property type="component" value="Segment"/>
</dbReference>
<dbReference type="EMBL" id="MN270980">
    <property type="protein sequence ID" value="QIM09359.1"/>
    <property type="molecule type" value="Genomic_DNA"/>
</dbReference>
<evidence type="ECO:0000313" key="2">
    <source>
        <dbReference type="EMBL" id="AOO54452.1"/>
    </source>
</evidence>
<name>A0A3G1EV59_ASF</name>
<dbReference type="RefSeq" id="YP_009703364.1">
    <property type="nucleotide sequence ID" value="NC_044955.1"/>
</dbReference>
<evidence type="ECO:0000313" key="9">
    <source>
        <dbReference type="EMBL" id="QIM08194.1"/>
    </source>
</evidence>
<dbReference type="EMBL" id="MN270977">
    <property type="protein sequence ID" value="QIM08660.1"/>
    <property type="molecule type" value="Genomic_DNA"/>
</dbReference>
<keyword evidence="1" id="KW-0812">Transmembrane</keyword>
<reference evidence="2" key="1">
    <citation type="journal article" date="2016" name="Genome Announc.">
        <title>Complete genome sequence of an African swine fever virus isolate from Sardinia, Italy.</title>
        <authorList>
            <person name="Granberg F."/>
            <person name="Torresi C."/>
            <person name="Oggiano A."/>
            <person name="Malmberg M."/>
            <person name="Iscaro C."/>
            <person name="De Mia G.M."/>
            <person name="Sandor B."/>
        </authorList>
    </citation>
    <scope>NUCLEOTIDE SEQUENCE [LARGE SCALE GENOMIC DNA]</scope>
    <source>
        <strain evidence="2">47/Ss/2008</strain>
    </source>
</reference>
<proteinExistence type="predicted"/>
<organismHost>
    <name type="scientific">Phacochoerus aethiopicus</name>
    <name type="common">Warthog</name>
    <dbReference type="NCBI Taxonomy" id="85517"/>
</organismHost>
<dbReference type="Proteomes" id="UP000501465">
    <property type="component" value="Segment"/>
</dbReference>
<organismHost>
    <name type="scientific">Potamochoerus larvatus</name>
    <name type="common">Bushpig</name>
    <dbReference type="NCBI Taxonomy" id="273792"/>
</organismHost>
<dbReference type="EMBL" id="KX354450">
    <property type="protein sequence ID" value="AOO54452.1"/>
    <property type="molecule type" value="Genomic_DNA"/>
</dbReference>
<evidence type="ECO:0000313" key="15">
    <source>
        <dbReference type="Proteomes" id="UP000500690"/>
    </source>
</evidence>
<gene>
    <name evidence="2" type="primary">URF41</name>
    <name evidence="3" type="synonym">URF041</name>
    <name evidence="2" type="ORF">AFSV47Ss_0147</name>
</gene>
<dbReference type="EMBL" id="MN270970">
    <property type="protein sequence ID" value="QIM07023.1"/>
    <property type="molecule type" value="Genomic_DNA"/>
</dbReference>
<evidence type="ECO:0000256" key="1">
    <source>
        <dbReference type="SAM" id="Phobius"/>
    </source>
</evidence>
<dbReference type="Proteomes" id="UP000503294">
    <property type="component" value="Segment"/>
</dbReference>
<evidence type="ECO:0000313" key="6">
    <source>
        <dbReference type="EMBL" id="QIM07493.1"/>
    </source>
</evidence>
<dbReference type="Proteomes" id="UP000501683">
    <property type="component" value="Segment"/>
</dbReference>
<keyword evidence="1" id="KW-1133">Transmembrane helix</keyword>
<evidence type="ECO:0000313" key="12">
    <source>
        <dbReference type="EMBL" id="QIM08893.1"/>
    </source>
</evidence>
<organismHost>
    <name type="scientific">Ornithodoros</name>
    <name type="common">relapsing fever ticks</name>
    <dbReference type="NCBI Taxonomy" id="6937"/>
</organismHost>
<feature type="transmembrane region" description="Helical" evidence="1">
    <location>
        <begin position="7"/>
        <end position="27"/>
    </location>
</feature>
<dbReference type="EMBL" id="MN270972">
    <property type="protein sequence ID" value="QIM07493.1"/>
    <property type="molecule type" value="Genomic_DNA"/>
</dbReference>
<sequence length="138" mass="15872">MLLINTYGRFLQNVLTIAYFCRILFSSKGSTPLVELSRMFFTMLATFTGTCLTSVSSWLKLKFSTFRKICRYLSLSFLRRENSSSNKGDCIPVYLNLSSSSWSDSMMVSNRTVSSWRASRPSSPYNCCTRRVSMETRR</sequence>
<protein>
    <submittedName>
        <fullName evidence="2">Uncharacterized protein</fullName>
    </submittedName>
</protein>
<evidence type="ECO:0000313" key="14">
    <source>
        <dbReference type="EMBL" id="QIM09359.1"/>
    </source>
</evidence>
<dbReference type="Proteomes" id="UP000501235">
    <property type="component" value="Segment"/>
</dbReference>
<dbReference type="Proteomes" id="UP000501990">
    <property type="component" value="Segment"/>
</dbReference>
<dbReference type="Proteomes" id="UP000501487">
    <property type="component" value="Segment"/>
</dbReference>
<organism evidence="2">
    <name type="scientific">African swine fever virus</name>
    <name type="common">ASFV</name>
    <dbReference type="NCBI Taxonomy" id="10497"/>
    <lineage>
        <taxon>Viruses</taxon>
        <taxon>Varidnaviria</taxon>
        <taxon>Bamfordvirae</taxon>
        <taxon>Nucleocytoviricota</taxon>
        <taxon>Pokkesviricetes</taxon>
        <taxon>Asfuvirales</taxon>
        <taxon>Asfarviridae</taxon>
        <taxon>Asfivirus</taxon>
        <taxon>Asfivirus haemorrhagiae</taxon>
    </lineage>
</organism>
<accession>A0A3G1EV59</accession>
<dbReference type="Proteomes" id="UP000502933">
    <property type="component" value="Segment"/>
</dbReference>
<evidence type="ECO:0000313" key="7">
    <source>
        <dbReference type="EMBL" id="QIM07726.1"/>
    </source>
</evidence>
<organismHost>
    <name type="scientific">Ornithodoros moubata</name>
    <name type="common">Soft tick</name>
    <name type="synonym">Argasid tick</name>
    <dbReference type="NCBI Taxonomy" id="6938"/>
</organismHost>
<dbReference type="KEGG" id="vg:41902172"/>
<dbReference type="EMBL" id="MN270969">
    <property type="protein sequence ID" value="QIM06788.1"/>
    <property type="molecule type" value="Genomic_DNA"/>
</dbReference>
<evidence type="ECO:0000313" key="11">
    <source>
        <dbReference type="EMBL" id="QIM08660.1"/>
    </source>
</evidence>
<organismHost>
    <name type="scientific">Phacochoerus africanus</name>
    <name type="common">Warthog</name>
    <dbReference type="NCBI Taxonomy" id="41426"/>
</organismHost>
<keyword evidence="1" id="KW-0472">Membrane</keyword>
<evidence type="ECO:0000313" key="16">
    <source>
        <dbReference type="Proteomes" id="UP000500898"/>
    </source>
</evidence>
<dbReference type="Proteomes" id="UP000503066">
    <property type="component" value="Genome"/>
</dbReference>
<feature type="transmembrane region" description="Helical" evidence="1">
    <location>
        <begin position="39"/>
        <end position="59"/>
    </location>
</feature>
<evidence type="ECO:0000313" key="3">
    <source>
        <dbReference type="EMBL" id="QIM06788.1"/>
    </source>
</evidence>
<dbReference type="Proteomes" id="UP000500690">
    <property type="component" value="Segment"/>
</dbReference>
<evidence type="ECO:0000313" key="8">
    <source>
        <dbReference type="EMBL" id="QIM07959.1"/>
    </source>
</evidence>
<dbReference type="Proteomes" id="UP000500898">
    <property type="component" value="Segment"/>
</dbReference>
<dbReference type="Proteomes" id="UP000502885">
    <property type="component" value="Segment"/>
</dbReference>
<dbReference type="EMBL" id="MN270973">
    <property type="protein sequence ID" value="QIM07726.1"/>
    <property type="molecule type" value="Genomic_DNA"/>
</dbReference>
<dbReference type="EMBL" id="MN270979">
    <property type="protein sequence ID" value="QIM09126.1"/>
    <property type="molecule type" value="Genomic_DNA"/>
</dbReference>
<evidence type="ECO:0000313" key="4">
    <source>
        <dbReference type="EMBL" id="QIM07023.1"/>
    </source>
</evidence>
<dbReference type="EMBL" id="MN270976">
    <property type="protein sequence ID" value="QIM08427.1"/>
    <property type="molecule type" value="Genomic_DNA"/>
</dbReference>